<protein>
    <recommendedName>
        <fullName evidence="1">Methyltransferase domain-containing protein</fullName>
    </recommendedName>
</protein>
<evidence type="ECO:0000313" key="3">
    <source>
        <dbReference type="Proteomes" id="UP000235672"/>
    </source>
</evidence>
<dbReference type="InterPro" id="IPR025714">
    <property type="entry name" value="Methyltranfer_dom"/>
</dbReference>
<evidence type="ECO:0000313" key="2">
    <source>
        <dbReference type="EMBL" id="PMD21609.1"/>
    </source>
</evidence>
<sequence length="608" mass="68594">MAPPKPLPFSDDFQDADAYVSSLLDYCAASTIFQTLCGGVHILDFFTREPSLYHTVIPQEWRAWLLARESMDLLDLLMRDELSLPRTDSPPESLLKYIKEIRLHSLRRNLPPKNGKEGKLPRHVAVGMIPKKIHEVGNFADYVVRVADDVSTTSGKDITHFVDFGSGQNYLGRTLASPPYNKHIIAVESKELNINGAKSMDVLAGVAEREKVMRNKKLYRHQQDSMTPAELLKDKAARRAAKPLKPPEEGKADLRPSKDLATIYTPAEGKGYIQYVENIVQDGDLSSVVEQIEKMKIAAPSGNLNFINGDGEKAQVEEKVIDTISKDDEIRLMAISIHSCGNLSHHGIRSLLLNPSVHAIAIVGCCYNLMTERLGPPTYKLHLLRPNLRAINAPRLTREAAACDPHGFPMSNRIGTYNCDGLRLNITARMMAVQAPQNWTEKESDVFFTRHFYRALLQKVFLDYGVVTKMKHDSDDEQENGFESTEPVIIGSLRKGCYSSFREYVRGALEKLSGDRERCERIQLHEKMGGITDDEIEGYAKRFEGMKKELSVTWSFMAFSAGVVESLIVVDRWLFLREHAELVRDCWVEAVFDYQLSPRNLVVVGIKR</sequence>
<dbReference type="InterPro" id="IPR052220">
    <property type="entry name" value="METTL25"/>
</dbReference>
<proteinExistence type="predicted"/>
<dbReference type="EMBL" id="KZ613480">
    <property type="protein sequence ID" value="PMD21609.1"/>
    <property type="molecule type" value="Genomic_DNA"/>
</dbReference>
<dbReference type="Pfam" id="PF13679">
    <property type="entry name" value="Methyltransf_32"/>
    <property type="match status" value="1"/>
</dbReference>
<dbReference type="AlphaFoldDB" id="A0A2J6Q5S0"/>
<name>A0A2J6Q5S0_9HELO</name>
<dbReference type="PANTHER" id="PTHR12496:SF0">
    <property type="entry name" value="METHYLTRANSFERASE DOMAIN-CONTAINING PROTEIN"/>
    <property type="match status" value="1"/>
</dbReference>
<keyword evidence="3" id="KW-1185">Reference proteome</keyword>
<dbReference type="Proteomes" id="UP000235672">
    <property type="component" value="Unassembled WGS sequence"/>
</dbReference>
<accession>A0A2J6Q5S0</accession>
<dbReference type="STRING" id="1745343.A0A2J6Q5S0"/>
<gene>
    <name evidence="2" type="ORF">NA56DRAFT_117777</name>
</gene>
<dbReference type="PANTHER" id="PTHR12496">
    <property type="entry name" value="CGI-41 METHYLTRANSFERASE"/>
    <property type="match status" value="1"/>
</dbReference>
<evidence type="ECO:0000259" key="1">
    <source>
        <dbReference type="Pfam" id="PF13679"/>
    </source>
</evidence>
<reference evidence="2 3" key="1">
    <citation type="submission" date="2016-05" db="EMBL/GenBank/DDBJ databases">
        <title>A degradative enzymes factory behind the ericoid mycorrhizal symbiosis.</title>
        <authorList>
            <consortium name="DOE Joint Genome Institute"/>
            <person name="Martino E."/>
            <person name="Morin E."/>
            <person name="Grelet G."/>
            <person name="Kuo A."/>
            <person name="Kohler A."/>
            <person name="Daghino S."/>
            <person name="Barry K."/>
            <person name="Choi C."/>
            <person name="Cichocki N."/>
            <person name="Clum A."/>
            <person name="Copeland A."/>
            <person name="Hainaut M."/>
            <person name="Haridas S."/>
            <person name="Labutti K."/>
            <person name="Lindquist E."/>
            <person name="Lipzen A."/>
            <person name="Khouja H.-R."/>
            <person name="Murat C."/>
            <person name="Ohm R."/>
            <person name="Olson A."/>
            <person name="Spatafora J."/>
            <person name="Veneault-Fourrey C."/>
            <person name="Henrissat B."/>
            <person name="Grigoriev I."/>
            <person name="Martin F."/>
            <person name="Perotto S."/>
        </authorList>
    </citation>
    <scope>NUCLEOTIDE SEQUENCE [LARGE SCALE GENOMIC DNA]</scope>
    <source>
        <strain evidence="2 3">UAMH 7357</strain>
    </source>
</reference>
<feature type="domain" description="Methyltransferase" evidence="1">
    <location>
        <begin position="131"/>
        <end position="372"/>
    </location>
</feature>
<organism evidence="2 3">
    <name type="scientific">Hyaloscypha hepaticicola</name>
    <dbReference type="NCBI Taxonomy" id="2082293"/>
    <lineage>
        <taxon>Eukaryota</taxon>
        <taxon>Fungi</taxon>
        <taxon>Dikarya</taxon>
        <taxon>Ascomycota</taxon>
        <taxon>Pezizomycotina</taxon>
        <taxon>Leotiomycetes</taxon>
        <taxon>Helotiales</taxon>
        <taxon>Hyaloscyphaceae</taxon>
        <taxon>Hyaloscypha</taxon>
    </lineage>
</organism>
<dbReference type="OrthoDB" id="10258156at2759"/>